<dbReference type="Pfam" id="PF03480">
    <property type="entry name" value="DctP"/>
    <property type="match status" value="1"/>
</dbReference>
<organism evidence="5 6">
    <name type="scientific">Pseudosulfitobacter pseudonitzschiae</name>
    <dbReference type="NCBI Taxonomy" id="1402135"/>
    <lineage>
        <taxon>Bacteria</taxon>
        <taxon>Pseudomonadati</taxon>
        <taxon>Pseudomonadota</taxon>
        <taxon>Alphaproteobacteria</taxon>
        <taxon>Rhodobacterales</taxon>
        <taxon>Roseobacteraceae</taxon>
        <taxon>Pseudosulfitobacter</taxon>
    </lineage>
</organism>
<evidence type="ECO:0000313" key="5">
    <source>
        <dbReference type="EMBL" id="KEJ95581.1"/>
    </source>
</evidence>
<keyword evidence="3" id="KW-0574">Periplasm</keyword>
<feature type="signal peptide" evidence="4">
    <location>
        <begin position="1"/>
        <end position="22"/>
    </location>
</feature>
<dbReference type="Proteomes" id="UP000027746">
    <property type="component" value="Unassembled WGS sequence"/>
</dbReference>
<dbReference type="PANTHER" id="PTHR33376">
    <property type="match status" value="1"/>
</dbReference>
<comment type="caution">
    <text evidence="5">The sequence shown here is derived from an EMBL/GenBank/DDBJ whole genome shotgun (WGS) entry which is preliminary data.</text>
</comment>
<evidence type="ECO:0000256" key="2">
    <source>
        <dbReference type="ARBA" id="ARBA00022729"/>
    </source>
</evidence>
<dbReference type="PANTHER" id="PTHR33376:SF15">
    <property type="entry name" value="BLL6794 PROTEIN"/>
    <property type="match status" value="1"/>
</dbReference>
<dbReference type="CDD" id="cd13665">
    <property type="entry name" value="PBP2_TRAP_Dctp3_4"/>
    <property type="match status" value="1"/>
</dbReference>
<dbReference type="RefSeq" id="WP_037926925.1">
    <property type="nucleotide sequence ID" value="NZ_CP054599.1"/>
</dbReference>
<dbReference type="Gene3D" id="3.40.190.170">
    <property type="entry name" value="Bacterial extracellular solute-binding protein, family 7"/>
    <property type="match status" value="1"/>
</dbReference>
<dbReference type="EMBL" id="JAMD01000006">
    <property type="protein sequence ID" value="KEJ95581.1"/>
    <property type="molecule type" value="Genomic_DNA"/>
</dbReference>
<dbReference type="NCBIfam" id="NF037995">
    <property type="entry name" value="TRAP_S1"/>
    <property type="match status" value="1"/>
</dbReference>
<evidence type="ECO:0000256" key="4">
    <source>
        <dbReference type="SAM" id="SignalP"/>
    </source>
</evidence>
<gene>
    <name evidence="5" type="ORF">SUH3_21595</name>
</gene>
<dbReference type="InterPro" id="IPR018389">
    <property type="entry name" value="DctP_fam"/>
</dbReference>
<evidence type="ECO:0000256" key="3">
    <source>
        <dbReference type="ARBA" id="ARBA00022764"/>
    </source>
</evidence>
<dbReference type="GO" id="GO:0055085">
    <property type="term" value="P:transmembrane transport"/>
    <property type="evidence" value="ECO:0007669"/>
    <property type="project" value="InterPro"/>
</dbReference>
<feature type="chain" id="PRO_5001690221" evidence="4">
    <location>
        <begin position="23"/>
        <end position="335"/>
    </location>
</feature>
<dbReference type="AlphaFoldDB" id="A0A073J1N1"/>
<evidence type="ECO:0000313" key="6">
    <source>
        <dbReference type="Proteomes" id="UP000027746"/>
    </source>
</evidence>
<evidence type="ECO:0000256" key="1">
    <source>
        <dbReference type="ARBA" id="ARBA00004418"/>
    </source>
</evidence>
<accession>A0A073J1N1</accession>
<reference evidence="5 6" key="1">
    <citation type="submission" date="2014-01" db="EMBL/GenBank/DDBJ databases">
        <title>Sulfitobacter sp. H3 (MCCC 1A00686) Genome Sequencing.</title>
        <authorList>
            <person name="Lai Q."/>
            <person name="Hong Z."/>
        </authorList>
    </citation>
    <scope>NUCLEOTIDE SEQUENCE [LARGE SCALE GENOMIC DNA]</scope>
    <source>
        <strain evidence="5 6">H3</strain>
    </source>
</reference>
<dbReference type="GO" id="GO:0042597">
    <property type="term" value="C:periplasmic space"/>
    <property type="evidence" value="ECO:0007669"/>
    <property type="project" value="UniProtKB-SubCell"/>
</dbReference>
<protein>
    <submittedName>
        <fullName evidence="5">C4-dicarboxylate ABC transporter substrate-binding protein</fullName>
    </submittedName>
</protein>
<dbReference type="InterPro" id="IPR038404">
    <property type="entry name" value="TRAP_DctP_sf"/>
</dbReference>
<keyword evidence="6" id="KW-1185">Reference proteome</keyword>
<comment type="subcellular location">
    <subcellularLocation>
        <location evidence="1">Periplasm</location>
    </subcellularLocation>
</comment>
<dbReference type="GeneID" id="68871539"/>
<keyword evidence="2 4" id="KW-0732">Signal</keyword>
<proteinExistence type="predicted"/>
<sequence>MKLINIAMAAAIAVGLAVPARAEVLRFSSFEPPVAHITKNILTAWAADVSAASDGELDVQMFPGGTLGRNPAQQLKLVEDGVADIAWVIPGYTPGRFNEGTVAELPFLVKNATSGSAAMWALVTSGLLKGDYESFKLIGVMSSSPNGLASTVDMREPSELKGQNIRAPGPTMLSAIKSLDAVPVGGITGPTMAESLSRGLITGTFTQWGAVETFSAGGVVSHFLELPLGATPMLILMNKAKYDSLSDKAKAAIDAHSGAAFSDRFGRSFDAYLSEAKGRILAANEITVIDPDEALTEKWQEAMSVATQDWIAQTENGQAIYDAFKAELEKAEAVN</sequence>
<name>A0A073J1N1_9RHOB</name>
<dbReference type="OrthoDB" id="7822595at2"/>